<accession>A0A1L3GKS5</accession>
<dbReference type="NCBIfam" id="TIGR02663">
    <property type="entry name" value="nifX"/>
    <property type="match status" value="1"/>
</dbReference>
<dbReference type="STRING" id="1842532.A7E78_00855"/>
<evidence type="ECO:0000313" key="4">
    <source>
        <dbReference type="EMBL" id="APG26536.1"/>
    </source>
</evidence>
<dbReference type="Gene3D" id="3.30.420.130">
    <property type="entry name" value="Dinitrogenase iron-molybdenum cofactor biosynthesis domain"/>
    <property type="match status" value="1"/>
</dbReference>
<feature type="domain" description="Dinitrogenase iron-molybdenum cofactor biosynthesis" evidence="3">
    <location>
        <begin position="9"/>
        <end position="105"/>
    </location>
</feature>
<protein>
    <submittedName>
        <fullName evidence="4">Nitrogen fixation protein NifX</fullName>
    </submittedName>
</protein>
<sequence length="126" mass="13839">MKVAFASSDNNHIDQHFGWAEKFAIWDVQMDQARFAGMVQVQPDGADSEDKIAARLGALSDCAIVYVTQIGGPAAAKLVANKIHPIKSKGEGEETIQEVVEKLQQVLQGNPPPWLRKAMLKDERPT</sequence>
<keyword evidence="2" id="KW-0535">Nitrogen fixation</keyword>
<dbReference type="PANTHER" id="PTHR33937">
    <property type="entry name" value="IRON-MOLYBDENUM PROTEIN-RELATED-RELATED"/>
    <property type="match status" value="1"/>
</dbReference>
<dbReference type="Proteomes" id="UP000182517">
    <property type="component" value="Chromosome"/>
</dbReference>
<dbReference type="RefSeq" id="WP_072282496.1">
    <property type="nucleotide sequence ID" value="NZ_CP015519.1"/>
</dbReference>
<dbReference type="GO" id="GO:0009399">
    <property type="term" value="P:nitrogen fixation"/>
    <property type="evidence" value="ECO:0007669"/>
    <property type="project" value="InterPro"/>
</dbReference>
<dbReference type="OrthoDB" id="9797941at2"/>
<comment type="similarity">
    <text evidence="1">Belongs to the NifX/NifY family.</text>
</comment>
<keyword evidence="5" id="KW-1185">Reference proteome</keyword>
<dbReference type="InterPro" id="IPR013480">
    <property type="entry name" value="NifX"/>
</dbReference>
<dbReference type="InterPro" id="IPR036105">
    <property type="entry name" value="DiNase_FeMo-co_biosyn_sf"/>
</dbReference>
<dbReference type="SUPFAM" id="SSF53146">
    <property type="entry name" value="Nitrogenase accessory factor-like"/>
    <property type="match status" value="1"/>
</dbReference>
<dbReference type="Pfam" id="PF02579">
    <property type="entry name" value="Nitro_FeMo-Co"/>
    <property type="match status" value="1"/>
</dbReference>
<evidence type="ECO:0000256" key="2">
    <source>
        <dbReference type="ARBA" id="ARBA00023231"/>
    </source>
</evidence>
<evidence type="ECO:0000256" key="1">
    <source>
        <dbReference type="ARBA" id="ARBA00010285"/>
    </source>
</evidence>
<dbReference type="GO" id="GO:0051540">
    <property type="term" value="F:metal cluster binding"/>
    <property type="evidence" value="ECO:0007669"/>
    <property type="project" value="InterPro"/>
</dbReference>
<dbReference type="PANTHER" id="PTHR33937:SF1">
    <property type="entry name" value="IRON-MOLIBDENUM COFACTOR PROCESSING PROTEIN"/>
    <property type="match status" value="1"/>
</dbReference>
<evidence type="ECO:0000259" key="3">
    <source>
        <dbReference type="Pfam" id="PF02579"/>
    </source>
</evidence>
<dbReference type="InterPro" id="IPR034169">
    <property type="entry name" value="NifX-like"/>
</dbReference>
<dbReference type="AlphaFoldDB" id="A0A1L3GKS5"/>
<reference evidence="4 5" key="1">
    <citation type="journal article" date="2017" name="Genome Announc.">
        <title>Complete Genome Sequences of Two Acetylene-Fermenting Pelobacter acetylenicus Strains.</title>
        <authorList>
            <person name="Sutton J.M."/>
            <person name="Baesman S.M."/>
            <person name="Fierst J.L."/>
            <person name="Poret-Peterson A.T."/>
            <person name="Oremland R.S."/>
            <person name="Dunlap D.S."/>
            <person name="Akob D.M."/>
        </authorList>
    </citation>
    <scope>NUCLEOTIDE SEQUENCE [LARGE SCALE GENOMIC DNA]</scope>
    <source>
        <strain evidence="4 5">SFB93</strain>
    </source>
</reference>
<dbReference type="KEGG" id="pef:A7E78_00855"/>
<organism evidence="4 5">
    <name type="scientific">Syntrophotalea acetylenivorans</name>
    <dbReference type="NCBI Taxonomy" id="1842532"/>
    <lineage>
        <taxon>Bacteria</taxon>
        <taxon>Pseudomonadati</taxon>
        <taxon>Thermodesulfobacteriota</taxon>
        <taxon>Desulfuromonadia</taxon>
        <taxon>Desulfuromonadales</taxon>
        <taxon>Syntrophotaleaceae</taxon>
        <taxon>Syntrophotalea</taxon>
    </lineage>
</organism>
<proteinExistence type="inferred from homology"/>
<dbReference type="CDD" id="cd00853">
    <property type="entry name" value="NifX"/>
    <property type="match status" value="1"/>
</dbReference>
<dbReference type="InterPro" id="IPR003731">
    <property type="entry name" value="Di-Nase_FeMo-co_biosynth"/>
</dbReference>
<dbReference type="EMBL" id="CP015519">
    <property type="protein sequence ID" value="APG26536.1"/>
    <property type="molecule type" value="Genomic_DNA"/>
</dbReference>
<dbReference type="InterPro" id="IPR051840">
    <property type="entry name" value="NifX/NifY_domain"/>
</dbReference>
<gene>
    <name evidence="4" type="ORF">A7E78_00855</name>
</gene>
<name>A0A1L3GKS5_9BACT</name>
<evidence type="ECO:0000313" key="5">
    <source>
        <dbReference type="Proteomes" id="UP000182517"/>
    </source>
</evidence>